<keyword evidence="11" id="KW-1185">Reference proteome</keyword>
<dbReference type="PANTHER" id="PTHR23505:SF52">
    <property type="entry name" value="MAJOR FACILITATOR SUPERFAMILY PROTEIN"/>
    <property type="match status" value="1"/>
</dbReference>
<feature type="transmembrane region" description="Helical" evidence="8">
    <location>
        <begin position="12"/>
        <end position="32"/>
    </location>
</feature>
<feature type="transmembrane region" description="Helical" evidence="8">
    <location>
        <begin position="135"/>
        <end position="158"/>
    </location>
</feature>
<feature type="compositionally biased region" description="Basic and acidic residues" evidence="7">
    <location>
        <begin position="562"/>
        <end position="577"/>
    </location>
</feature>
<feature type="transmembrane region" description="Helical" evidence="8">
    <location>
        <begin position="52"/>
        <end position="70"/>
    </location>
</feature>
<evidence type="ECO:0000256" key="8">
    <source>
        <dbReference type="SAM" id="Phobius"/>
    </source>
</evidence>
<dbReference type="InterPro" id="IPR011701">
    <property type="entry name" value="MFS"/>
</dbReference>
<evidence type="ECO:0000256" key="4">
    <source>
        <dbReference type="ARBA" id="ARBA00022989"/>
    </source>
</evidence>
<feature type="transmembrane region" description="Helical" evidence="8">
    <location>
        <begin position="380"/>
        <end position="401"/>
    </location>
</feature>
<dbReference type="AlphaFoldDB" id="A0AAV1I476"/>
<feature type="transmembrane region" description="Helical" evidence="8">
    <location>
        <begin position="451"/>
        <end position="473"/>
    </location>
</feature>
<sequence length="636" mass="68070">MQISKWQRAQITAVMALVFVAEHADLMILSAMYLPISRTLHIGVAKLGTLSMYRGIVSAVVVPFVGVMGNMVNRIRLITAGALVWAAMSVAFGLSTSYPEAAAWAALNGVGLALVMPCVQAILAEVYYARQRGRAFGLLFTISALGGMFFNFIAVTFGDREINGLPGWRVIFFVVASFAFASGILVAVGGIEPRNIGPQPPKEGTHDGPITAVTKGIWLILKSVQRVFRIRSFQVILLVGIIETFHWASGGYQVMWLQLLGFSDWATGTLTVCTTLGAALGFLIGGGLSDFLAYRYPNAARPFINQLSAAMVLPLTVVLYKAAPGCSKYASGVPGSLNHLLGQYGILCFSIGLLGTWAASNNAAMFAEIVPRSIRTSVYAFDKCIIGAFGALSTPLAGVMAEKLFGYKGGQHGGHSPVKSPSGAPAAPNPAHSAALAAQNLNNARSLENGLLVVTVVPTVIRFFLYTILYWTLPRDRVTEPEEEEDEPLASDAPKSDAKRKSDDGKSGDIELGRRLSVDDSKKGGPEQGQMIAADSSLHGARQPIALTADRRRSTSLTSQDLSRRQSLGRDMRRHTSLESIGSQELFGWHVDGKKGEPLPVIPAEGSVTPGRPVLQTAASYSKSPRLPKPAKRLDD</sequence>
<feature type="region of interest" description="Disordered" evidence="7">
    <location>
        <begin position="412"/>
        <end position="431"/>
    </location>
</feature>
<dbReference type="InterPro" id="IPR036259">
    <property type="entry name" value="MFS_trans_sf"/>
</dbReference>
<evidence type="ECO:0000256" key="5">
    <source>
        <dbReference type="ARBA" id="ARBA00023136"/>
    </source>
</evidence>
<feature type="compositionally biased region" description="Low complexity" evidence="7">
    <location>
        <begin position="420"/>
        <end position="431"/>
    </location>
</feature>
<dbReference type="PROSITE" id="PS50850">
    <property type="entry name" value="MFS"/>
    <property type="match status" value="1"/>
</dbReference>
<name>A0AAV1I476_9CHLO</name>
<feature type="domain" description="Major facilitator superfamily (MFS) profile" evidence="9">
    <location>
        <begin position="11"/>
        <end position="477"/>
    </location>
</feature>
<accession>A0AAV1I476</accession>
<feature type="transmembrane region" description="Helical" evidence="8">
    <location>
        <begin position="77"/>
        <end position="95"/>
    </location>
</feature>
<feature type="transmembrane region" description="Helical" evidence="8">
    <location>
        <begin position="268"/>
        <end position="291"/>
    </location>
</feature>
<keyword evidence="2" id="KW-0813">Transport</keyword>
<dbReference type="Gene3D" id="1.20.1250.20">
    <property type="entry name" value="MFS general substrate transporter like domains"/>
    <property type="match status" value="1"/>
</dbReference>
<dbReference type="InterPro" id="IPR044770">
    <property type="entry name" value="MFS_spinster-like"/>
</dbReference>
<evidence type="ECO:0000313" key="11">
    <source>
        <dbReference type="Proteomes" id="UP001314263"/>
    </source>
</evidence>
<dbReference type="GO" id="GO:0016020">
    <property type="term" value="C:membrane"/>
    <property type="evidence" value="ECO:0007669"/>
    <property type="project" value="UniProtKB-SubCell"/>
</dbReference>
<comment type="subcellular location">
    <subcellularLocation>
        <location evidence="1">Membrane</location>
        <topology evidence="1">Multi-pass membrane protein</topology>
    </subcellularLocation>
</comment>
<evidence type="ECO:0000256" key="1">
    <source>
        <dbReference type="ARBA" id="ARBA00004141"/>
    </source>
</evidence>
<dbReference type="EMBL" id="CAUYUE010000006">
    <property type="protein sequence ID" value="CAK0781532.1"/>
    <property type="molecule type" value="Genomic_DNA"/>
</dbReference>
<protein>
    <recommendedName>
        <fullName evidence="9">Major facilitator superfamily (MFS) profile domain-containing protein</fullName>
    </recommendedName>
</protein>
<keyword evidence="3 8" id="KW-0812">Transmembrane</keyword>
<dbReference type="InterPro" id="IPR020846">
    <property type="entry name" value="MFS_dom"/>
</dbReference>
<evidence type="ECO:0000256" key="6">
    <source>
        <dbReference type="ARBA" id="ARBA00024338"/>
    </source>
</evidence>
<feature type="region of interest" description="Disordered" evidence="7">
    <location>
        <begin position="479"/>
        <end position="636"/>
    </location>
</feature>
<comment type="similarity">
    <text evidence="6">Belongs to the major facilitator superfamily. Spinster (TC 2.A.1.49) family.</text>
</comment>
<keyword evidence="5 8" id="KW-0472">Membrane</keyword>
<dbReference type="Pfam" id="PF07690">
    <property type="entry name" value="MFS_1"/>
    <property type="match status" value="1"/>
</dbReference>
<organism evidence="10 11">
    <name type="scientific">Coccomyxa viridis</name>
    <dbReference type="NCBI Taxonomy" id="1274662"/>
    <lineage>
        <taxon>Eukaryota</taxon>
        <taxon>Viridiplantae</taxon>
        <taxon>Chlorophyta</taxon>
        <taxon>core chlorophytes</taxon>
        <taxon>Trebouxiophyceae</taxon>
        <taxon>Trebouxiophyceae incertae sedis</taxon>
        <taxon>Coccomyxaceae</taxon>
        <taxon>Coccomyxa</taxon>
    </lineage>
</organism>
<gene>
    <name evidence="10" type="ORF">CVIRNUC_005397</name>
</gene>
<feature type="transmembrane region" description="Helical" evidence="8">
    <location>
        <begin position="170"/>
        <end position="191"/>
    </location>
</feature>
<feature type="transmembrane region" description="Helical" evidence="8">
    <location>
        <begin position="101"/>
        <end position="123"/>
    </location>
</feature>
<dbReference type="Proteomes" id="UP001314263">
    <property type="component" value="Unassembled WGS sequence"/>
</dbReference>
<evidence type="ECO:0000259" key="9">
    <source>
        <dbReference type="PROSITE" id="PS50850"/>
    </source>
</evidence>
<proteinExistence type="inferred from homology"/>
<feature type="compositionally biased region" description="Basic and acidic residues" evidence="7">
    <location>
        <begin position="494"/>
        <end position="525"/>
    </location>
</feature>
<evidence type="ECO:0000256" key="7">
    <source>
        <dbReference type="SAM" id="MobiDB-lite"/>
    </source>
</evidence>
<feature type="transmembrane region" description="Helical" evidence="8">
    <location>
        <begin position="303"/>
        <end position="320"/>
    </location>
</feature>
<comment type="caution">
    <text evidence="10">The sequence shown here is derived from an EMBL/GenBank/DDBJ whole genome shotgun (WGS) entry which is preliminary data.</text>
</comment>
<dbReference type="GO" id="GO:0022857">
    <property type="term" value="F:transmembrane transporter activity"/>
    <property type="evidence" value="ECO:0007669"/>
    <property type="project" value="InterPro"/>
</dbReference>
<evidence type="ECO:0000313" key="10">
    <source>
        <dbReference type="EMBL" id="CAK0781532.1"/>
    </source>
</evidence>
<keyword evidence="4 8" id="KW-1133">Transmembrane helix</keyword>
<feature type="transmembrane region" description="Helical" evidence="8">
    <location>
        <begin position="340"/>
        <end position="359"/>
    </location>
</feature>
<evidence type="ECO:0000256" key="2">
    <source>
        <dbReference type="ARBA" id="ARBA00022448"/>
    </source>
</evidence>
<dbReference type="PANTHER" id="PTHR23505">
    <property type="entry name" value="SPINSTER"/>
    <property type="match status" value="1"/>
</dbReference>
<dbReference type="SUPFAM" id="SSF103473">
    <property type="entry name" value="MFS general substrate transporter"/>
    <property type="match status" value="1"/>
</dbReference>
<feature type="transmembrane region" description="Helical" evidence="8">
    <location>
        <begin position="230"/>
        <end position="248"/>
    </location>
</feature>
<evidence type="ECO:0000256" key="3">
    <source>
        <dbReference type="ARBA" id="ARBA00022692"/>
    </source>
</evidence>
<reference evidence="10 11" key="1">
    <citation type="submission" date="2023-10" db="EMBL/GenBank/DDBJ databases">
        <authorList>
            <person name="Maclean D."/>
            <person name="Macfadyen A."/>
        </authorList>
    </citation>
    <scope>NUCLEOTIDE SEQUENCE [LARGE SCALE GENOMIC DNA]</scope>
</reference>